<keyword evidence="2" id="KW-1185">Reference proteome</keyword>
<dbReference type="RefSeq" id="WP_092886504.1">
    <property type="nucleotide sequence ID" value="NZ_CP061498.1"/>
</dbReference>
<gene>
    <name evidence="1" type="ORF">SAMN04488238_103110</name>
</gene>
<reference evidence="1 2" key="1">
    <citation type="submission" date="2016-10" db="EMBL/GenBank/DDBJ databases">
        <authorList>
            <person name="de Groot N.N."/>
        </authorList>
    </citation>
    <scope>NUCLEOTIDE SEQUENCE [LARGE SCALE GENOMIC DNA]</scope>
    <source>
        <strain evidence="1 2">CGMCC 1.8894</strain>
    </source>
</reference>
<evidence type="ECO:0000313" key="1">
    <source>
        <dbReference type="EMBL" id="SDW69188.1"/>
    </source>
</evidence>
<dbReference type="AlphaFoldDB" id="A0A1H2VLN6"/>
<name>A0A1H2VLN6_9RHOB</name>
<evidence type="ECO:0008006" key="3">
    <source>
        <dbReference type="Google" id="ProtNLM"/>
    </source>
</evidence>
<proteinExistence type="predicted"/>
<sequence>MGKFLTIVLVVCAALAGGGMYYLQVYAYYDRLPPQDTIALTAPGGIARAASVADFEGIDSDSSPIRYRACFTLDSVAGAALYEGATPLIAPRWFGCFDAEQLSDDLEAGAAQAVLSQSNFRYGFDRVVAHYPDGRAYAWHQINRCGEALFDGNPIPFGCPVPPPS</sequence>
<protein>
    <recommendedName>
        <fullName evidence="3">Histidine kinase</fullName>
    </recommendedName>
</protein>
<dbReference type="InterPro" id="IPR045616">
    <property type="entry name" value="DUF6446"/>
</dbReference>
<dbReference type="Proteomes" id="UP000198539">
    <property type="component" value="Unassembled WGS sequence"/>
</dbReference>
<evidence type="ECO:0000313" key="2">
    <source>
        <dbReference type="Proteomes" id="UP000198539"/>
    </source>
</evidence>
<organism evidence="1 2">
    <name type="scientific">Roseicitreum antarcticum</name>
    <dbReference type="NCBI Taxonomy" id="564137"/>
    <lineage>
        <taxon>Bacteria</taxon>
        <taxon>Pseudomonadati</taxon>
        <taxon>Pseudomonadota</taxon>
        <taxon>Alphaproteobacteria</taxon>
        <taxon>Rhodobacterales</taxon>
        <taxon>Paracoccaceae</taxon>
        <taxon>Roseicitreum</taxon>
    </lineage>
</organism>
<dbReference type="OrthoDB" id="7819947at2"/>
<dbReference type="Pfam" id="PF20044">
    <property type="entry name" value="DUF6446"/>
    <property type="match status" value="1"/>
</dbReference>
<dbReference type="STRING" id="564137.SAMN04488238_103110"/>
<dbReference type="EMBL" id="FNOM01000003">
    <property type="protein sequence ID" value="SDW69188.1"/>
    <property type="molecule type" value="Genomic_DNA"/>
</dbReference>
<accession>A0A1H2VLN6</accession>